<feature type="domain" description="Prepilin type IV endopeptidase peptidase" evidence="4">
    <location>
        <begin position="81"/>
        <end position="189"/>
    </location>
</feature>
<dbReference type="GeneID" id="61167941"/>
<evidence type="ECO:0000313" key="5">
    <source>
        <dbReference type="EMBL" id="MCU9968153.1"/>
    </source>
</evidence>
<evidence type="ECO:0000313" key="9">
    <source>
        <dbReference type="Proteomes" id="UP000578252"/>
    </source>
</evidence>
<keyword evidence="3" id="KW-1133">Transmembrane helix</keyword>
<feature type="transmembrane region" description="Helical" evidence="3">
    <location>
        <begin position="103"/>
        <end position="120"/>
    </location>
</feature>
<dbReference type="Gene3D" id="1.20.120.1220">
    <property type="match status" value="1"/>
</dbReference>
<comment type="similarity">
    <text evidence="1 2">Belongs to the peptidase A24 family.</text>
</comment>
<dbReference type="InterPro" id="IPR050882">
    <property type="entry name" value="Prepilin_peptidase/N-MTase"/>
</dbReference>
<protein>
    <submittedName>
        <fullName evidence="7">Flp pilus assembly protein, protease CpaA</fullName>
    </submittedName>
    <submittedName>
        <fullName evidence="6">Peptidase A24</fullName>
    </submittedName>
</protein>
<dbReference type="GO" id="GO:0004190">
    <property type="term" value="F:aspartic-type endopeptidase activity"/>
    <property type="evidence" value="ECO:0007669"/>
    <property type="project" value="InterPro"/>
</dbReference>
<comment type="caution">
    <text evidence="6">The sequence shown here is derived from an EMBL/GenBank/DDBJ whole genome shotgun (WGS) entry which is preliminary data.</text>
</comment>
<dbReference type="EMBL" id="JABCUR010000002">
    <property type="protein sequence ID" value="NMW64504.1"/>
    <property type="molecule type" value="Genomic_DNA"/>
</dbReference>
<accession>A0A2J9KR44</accession>
<dbReference type="PRINTS" id="PR00864">
    <property type="entry name" value="PREPILNPTASE"/>
</dbReference>
<feature type="transmembrane region" description="Helical" evidence="3">
    <location>
        <begin position="77"/>
        <end position="97"/>
    </location>
</feature>
<evidence type="ECO:0000256" key="2">
    <source>
        <dbReference type="RuleBase" id="RU003793"/>
    </source>
</evidence>
<keyword evidence="3" id="KW-0472">Membrane</keyword>
<evidence type="ECO:0000256" key="1">
    <source>
        <dbReference type="ARBA" id="ARBA00005801"/>
    </source>
</evidence>
<feature type="transmembrane region" description="Helical" evidence="3">
    <location>
        <begin position="132"/>
        <end position="151"/>
    </location>
</feature>
<dbReference type="AlphaFoldDB" id="A0A2J9KR44"/>
<evidence type="ECO:0000313" key="10">
    <source>
        <dbReference type="Proteomes" id="UP001209486"/>
    </source>
</evidence>
<dbReference type="InterPro" id="IPR000045">
    <property type="entry name" value="Prepilin_IV_endopep_pep"/>
</dbReference>
<dbReference type="EMBL" id="UGGQ01000006">
    <property type="protein sequence ID" value="STO17421.1"/>
    <property type="molecule type" value="Genomic_DNA"/>
</dbReference>
<feature type="transmembrane region" description="Helical" evidence="3">
    <location>
        <begin position="171"/>
        <end position="193"/>
    </location>
</feature>
<dbReference type="Pfam" id="PF01478">
    <property type="entry name" value="Peptidase_A24"/>
    <property type="match status" value="1"/>
</dbReference>
<dbReference type="PANTHER" id="PTHR30487:SF0">
    <property type="entry name" value="PREPILIN LEADER PEPTIDASE_N-METHYLTRANSFERASE-RELATED"/>
    <property type="match status" value="1"/>
</dbReference>
<keyword evidence="3" id="KW-0812">Transmembrane</keyword>
<evidence type="ECO:0000313" key="7">
    <source>
        <dbReference type="EMBL" id="STO17421.1"/>
    </source>
</evidence>
<reference evidence="6 9" key="3">
    <citation type="submission" date="2020-04" db="EMBL/GenBank/DDBJ databases">
        <title>Antimicrobial susceptibility and clonality of vaginal-derived multi-drug resistant Mobiluncus isolates in China.</title>
        <authorList>
            <person name="Zhang X."/>
        </authorList>
    </citation>
    <scope>NUCLEOTIDE SEQUENCE [LARGE SCALE GENOMIC DNA]</scope>
    <source>
        <strain evidence="6 9">13</strain>
    </source>
</reference>
<keyword evidence="7" id="KW-0645">Protease</keyword>
<evidence type="ECO:0000259" key="4">
    <source>
        <dbReference type="Pfam" id="PF01478"/>
    </source>
</evidence>
<feature type="transmembrane region" description="Helical" evidence="3">
    <location>
        <begin position="45"/>
        <end position="65"/>
    </location>
</feature>
<keyword evidence="7" id="KW-0378">Hydrolase</keyword>
<reference evidence="7 8" key="1">
    <citation type="submission" date="2018-06" db="EMBL/GenBank/DDBJ databases">
        <authorList>
            <consortium name="Pathogen Informatics"/>
            <person name="Doyle S."/>
        </authorList>
    </citation>
    <scope>NUCLEOTIDE SEQUENCE [LARGE SCALE GENOMIC DNA]</scope>
    <source>
        <strain evidence="7 8">NCTC11819</strain>
    </source>
</reference>
<dbReference type="RefSeq" id="WP_004014999.1">
    <property type="nucleotide sequence ID" value="NZ_CAMPNB010000005.1"/>
</dbReference>
<dbReference type="Proteomes" id="UP000255284">
    <property type="component" value="Unassembled WGS sequence"/>
</dbReference>
<dbReference type="Proteomes" id="UP000578252">
    <property type="component" value="Unassembled WGS sequence"/>
</dbReference>
<evidence type="ECO:0000313" key="6">
    <source>
        <dbReference type="EMBL" id="NMW64504.1"/>
    </source>
</evidence>
<reference evidence="5 10" key="2">
    <citation type="submission" date="2019-08" db="EMBL/GenBank/DDBJ databases">
        <title>Comparison of rpoB and gyrB Sequences from Mobiluncus Species and Development of a Multiplex PCR Method for Clinical Detection of Mobiluncus curtisii and Mobiluncus mulieris.</title>
        <authorList>
            <person name="Yang L."/>
            <person name="Shen Y."/>
            <person name="Xu G."/>
            <person name="Shu L.-B."/>
            <person name="Hu J."/>
            <person name="Zhang R."/>
            <person name="Wang Y."/>
            <person name="Zhou H.-W."/>
            <person name="Zhang X."/>
        </authorList>
    </citation>
    <scope>NUCLEOTIDE SEQUENCE [LARGE SCALE GENOMIC DNA]</scope>
    <source>
        <strain evidence="5 10">M26</strain>
    </source>
</reference>
<organism evidence="6 9">
    <name type="scientific">Mobiluncus mulieris</name>
    <dbReference type="NCBI Taxonomy" id="2052"/>
    <lineage>
        <taxon>Bacteria</taxon>
        <taxon>Bacillati</taxon>
        <taxon>Actinomycetota</taxon>
        <taxon>Actinomycetes</taxon>
        <taxon>Actinomycetales</taxon>
        <taxon>Actinomycetaceae</taxon>
        <taxon>Mobiluncus</taxon>
    </lineage>
</organism>
<evidence type="ECO:0000256" key="3">
    <source>
        <dbReference type="SAM" id="Phobius"/>
    </source>
</evidence>
<sequence length="227" mass="25067">MLEYFLIWFACALLGAWNAAAARKSVLTRNLPYSDRGLLSFPTRMALASAGLVACQSAFVIRLNPEGDFRLQWFSSLPGYFLTPVALVLIVIDARWHLLPNRVVLPATGVLLPLLSAIAIDRGDWEALLRVWVWGLGMGILLFLVSCFGLGMGDVKLGIPLAAWLGLYSWVAPVIMLFLASLLGGLFALTRLLARKATLQSHLAFGPWMIAGAYLTWFMYLPIVMRL</sequence>
<feature type="transmembrane region" description="Helical" evidence="3">
    <location>
        <begin position="205"/>
        <end position="225"/>
    </location>
</feature>
<dbReference type="GO" id="GO:0005886">
    <property type="term" value="C:plasma membrane"/>
    <property type="evidence" value="ECO:0007669"/>
    <property type="project" value="TreeGrafter"/>
</dbReference>
<dbReference type="GO" id="GO:0006465">
    <property type="term" value="P:signal peptide processing"/>
    <property type="evidence" value="ECO:0007669"/>
    <property type="project" value="TreeGrafter"/>
</dbReference>
<evidence type="ECO:0000313" key="8">
    <source>
        <dbReference type="Proteomes" id="UP000255284"/>
    </source>
</evidence>
<proteinExistence type="inferred from homology"/>
<gene>
    <name evidence="5" type="ORF">FYZ43_01680</name>
    <name evidence="6" type="ORF">HHJ78_02920</name>
    <name evidence="7" type="ORF">NCTC11819_02011</name>
</gene>
<name>A0A2J9KR44_9ACTO</name>
<dbReference type="PANTHER" id="PTHR30487">
    <property type="entry name" value="TYPE 4 PREPILIN-LIKE PROTEINS LEADER PEPTIDE-PROCESSING ENZYME"/>
    <property type="match status" value="1"/>
</dbReference>
<dbReference type="InterPro" id="IPR014032">
    <property type="entry name" value="Peptidase_A24A_bac"/>
</dbReference>
<dbReference type="Proteomes" id="UP001209486">
    <property type="component" value="Unassembled WGS sequence"/>
</dbReference>
<dbReference type="EMBL" id="VSZY01000002">
    <property type="protein sequence ID" value="MCU9968153.1"/>
    <property type="molecule type" value="Genomic_DNA"/>
</dbReference>